<comment type="catalytic activity">
    <reaction evidence="1">
        <text>Endonucleolytic cleavage to 5'-phosphomonoester.</text>
        <dbReference type="EC" id="3.1.26.4"/>
    </reaction>
</comment>
<accession>A0A3B0T0H5</accession>
<evidence type="ECO:0000259" key="12">
    <source>
        <dbReference type="PROSITE" id="PS50879"/>
    </source>
</evidence>
<feature type="domain" description="RNase H type-1" evidence="12">
    <location>
        <begin position="87"/>
        <end position="229"/>
    </location>
</feature>
<dbReference type="Pfam" id="PF00075">
    <property type="entry name" value="RNase_H"/>
    <property type="match status" value="1"/>
</dbReference>
<dbReference type="PROSITE" id="PS50879">
    <property type="entry name" value="RNASE_H_1"/>
    <property type="match status" value="1"/>
</dbReference>
<evidence type="ECO:0000256" key="10">
    <source>
        <dbReference type="ARBA" id="ARBA00022842"/>
    </source>
</evidence>
<keyword evidence="9 13" id="KW-0378">Hydrolase</keyword>
<keyword evidence="8" id="KW-0255">Endonuclease</keyword>
<gene>
    <name evidence="13" type="ORF">MNBD_ACTINO02-179</name>
</gene>
<dbReference type="SUPFAM" id="SSF53098">
    <property type="entry name" value="Ribonuclease H-like"/>
    <property type="match status" value="1"/>
</dbReference>
<keyword evidence="10" id="KW-0460">Magnesium</keyword>
<evidence type="ECO:0000256" key="11">
    <source>
        <dbReference type="SAM" id="MobiDB-lite"/>
    </source>
</evidence>
<evidence type="ECO:0000256" key="4">
    <source>
        <dbReference type="ARBA" id="ARBA00011245"/>
    </source>
</evidence>
<dbReference type="GO" id="GO:0004523">
    <property type="term" value="F:RNA-DNA hybrid ribonuclease activity"/>
    <property type="evidence" value="ECO:0007669"/>
    <property type="project" value="UniProtKB-EC"/>
</dbReference>
<dbReference type="Gene3D" id="3.30.420.10">
    <property type="entry name" value="Ribonuclease H-like superfamily/Ribonuclease H"/>
    <property type="match status" value="1"/>
</dbReference>
<dbReference type="PANTHER" id="PTHR10642">
    <property type="entry name" value="RIBONUCLEASE H1"/>
    <property type="match status" value="1"/>
</dbReference>
<dbReference type="CDD" id="cd09278">
    <property type="entry name" value="RNase_HI_prokaryote_like"/>
    <property type="match status" value="1"/>
</dbReference>
<evidence type="ECO:0000256" key="6">
    <source>
        <dbReference type="ARBA" id="ARBA00022722"/>
    </source>
</evidence>
<comment type="cofactor">
    <cofactor evidence="2">
        <name>Mg(2+)</name>
        <dbReference type="ChEBI" id="CHEBI:18420"/>
    </cofactor>
</comment>
<feature type="region of interest" description="Disordered" evidence="11">
    <location>
        <begin position="49"/>
        <end position="73"/>
    </location>
</feature>
<dbReference type="AlphaFoldDB" id="A0A3B0T0H5"/>
<dbReference type="EMBL" id="UOEK01000607">
    <property type="protein sequence ID" value="VAW09563.1"/>
    <property type="molecule type" value="Genomic_DNA"/>
</dbReference>
<evidence type="ECO:0000256" key="7">
    <source>
        <dbReference type="ARBA" id="ARBA00022723"/>
    </source>
</evidence>
<sequence length="229" mass="25050">MVRVGAAIISSPMESFTCRTCGSSFSLPDHVLDRYPGWEPTQCMDCRGNAKNAAKPGSKRGSTKKRAKSVSATRTLTTDEVLRMFTDGPTSGVFTDGSSVPNPGPGGWGAVYVVDNEIIDSLSGTDPDTTNNRMEFTAIIAALEIVPQGTPATIYTDSRLAVQTLTEWATGWEKRGWKRKSGPVENLDLVKRAYYSISERPEISIEWIAAHSGYRWNEYADALASSWRS</sequence>
<evidence type="ECO:0000313" key="13">
    <source>
        <dbReference type="EMBL" id="VAW09563.1"/>
    </source>
</evidence>
<keyword evidence="7" id="KW-0479">Metal-binding</keyword>
<evidence type="ECO:0000256" key="1">
    <source>
        <dbReference type="ARBA" id="ARBA00000077"/>
    </source>
</evidence>
<dbReference type="InterPro" id="IPR022892">
    <property type="entry name" value="RNaseHI"/>
</dbReference>
<dbReference type="PANTHER" id="PTHR10642:SF26">
    <property type="entry name" value="RIBONUCLEASE H1"/>
    <property type="match status" value="1"/>
</dbReference>
<dbReference type="InterPro" id="IPR002156">
    <property type="entry name" value="RNaseH_domain"/>
</dbReference>
<dbReference type="GO" id="GO:0046872">
    <property type="term" value="F:metal ion binding"/>
    <property type="evidence" value="ECO:0007669"/>
    <property type="project" value="UniProtKB-KW"/>
</dbReference>
<evidence type="ECO:0000256" key="8">
    <source>
        <dbReference type="ARBA" id="ARBA00022759"/>
    </source>
</evidence>
<organism evidence="13">
    <name type="scientific">hydrothermal vent metagenome</name>
    <dbReference type="NCBI Taxonomy" id="652676"/>
    <lineage>
        <taxon>unclassified sequences</taxon>
        <taxon>metagenomes</taxon>
        <taxon>ecological metagenomes</taxon>
    </lineage>
</organism>
<dbReference type="InterPro" id="IPR050092">
    <property type="entry name" value="RNase_H"/>
</dbReference>
<name>A0A3B0T0H5_9ZZZZ</name>
<dbReference type="InterPro" id="IPR012337">
    <property type="entry name" value="RNaseH-like_sf"/>
</dbReference>
<evidence type="ECO:0000256" key="3">
    <source>
        <dbReference type="ARBA" id="ARBA00005300"/>
    </source>
</evidence>
<keyword evidence="6" id="KW-0540">Nuclease</keyword>
<dbReference type="GO" id="GO:0043137">
    <property type="term" value="P:DNA replication, removal of RNA primer"/>
    <property type="evidence" value="ECO:0007669"/>
    <property type="project" value="TreeGrafter"/>
</dbReference>
<dbReference type="GO" id="GO:0003676">
    <property type="term" value="F:nucleic acid binding"/>
    <property type="evidence" value="ECO:0007669"/>
    <property type="project" value="InterPro"/>
</dbReference>
<protein>
    <recommendedName>
        <fullName evidence="5">ribonuclease H</fullName>
        <ecNumber evidence="5">3.1.26.4</ecNumber>
    </recommendedName>
</protein>
<dbReference type="EC" id="3.1.26.4" evidence="5"/>
<comment type="subunit">
    <text evidence="4">Monomer.</text>
</comment>
<evidence type="ECO:0000256" key="9">
    <source>
        <dbReference type="ARBA" id="ARBA00022801"/>
    </source>
</evidence>
<evidence type="ECO:0000256" key="2">
    <source>
        <dbReference type="ARBA" id="ARBA00001946"/>
    </source>
</evidence>
<comment type="similarity">
    <text evidence="3">Belongs to the RNase H family.</text>
</comment>
<reference evidence="13" key="1">
    <citation type="submission" date="2018-06" db="EMBL/GenBank/DDBJ databases">
        <authorList>
            <person name="Zhirakovskaya E."/>
        </authorList>
    </citation>
    <scope>NUCLEOTIDE SEQUENCE</scope>
</reference>
<feature type="compositionally biased region" description="Basic residues" evidence="11">
    <location>
        <begin position="57"/>
        <end position="68"/>
    </location>
</feature>
<proteinExistence type="inferred from homology"/>
<dbReference type="InterPro" id="IPR036397">
    <property type="entry name" value="RNaseH_sf"/>
</dbReference>
<evidence type="ECO:0000256" key="5">
    <source>
        <dbReference type="ARBA" id="ARBA00012180"/>
    </source>
</evidence>